<dbReference type="PROSITE" id="PS01148">
    <property type="entry name" value="UPF0033"/>
    <property type="match status" value="1"/>
</dbReference>
<gene>
    <name evidence="3" type="ORF">E2980_18750</name>
</gene>
<dbReference type="PANTHER" id="PTHR33279">
    <property type="entry name" value="SULFUR CARRIER PROTEIN YEDF-RELATED"/>
    <property type="match status" value="1"/>
</dbReference>
<protein>
    <submittedName>
        <fullName evidence="3">Sulfurtransferase TusA family protein</fullName>
    </submittedName>
</protein>
<keyword evidence="3" id="KW-0808">Transferase</keyword>
<evidence type="ECO:0000313" key="4">
    <source>
        <dbReference type="Proteomes" id="UP000297900"/>
    </source>
</evidence>
<reference evidence="3 4" key="1">
    <citation type="submission" date="2019-03" db="EMBL/GenBank/DDBJ databases">
        <title>Cohnella endophytica sp. nov., a novel endophytic bacterium isolated from bark of Sonneratia apetala.</title>
        <authorList>
            <person name="Tuo L."/>
        </authorList>
    </citation>
    <scope>NUCLEOTIDE SEQUENCE [LARGE SCALE GENOMIC DNA]</scope>
    <source>
        <strain evidence="3 4">CCTCC AB 208254</strain>
    </source>
</reference>
<evidence type="ECO:0000256" key="1">
    <source>
        <dbReference type="ARBA" id="ARBA00008984"/>
    </source>
</evidence>
<feature type="domain" description="UPF0033" evidence="2">
    <location>
        <begin position="7"/>
        <end position="31"/>
    </location>
</feature>
<dbReference type="RefSeq" id="WP_135153771.1">
    <property type="nucleotide sequence ID" value="NZ_SOMN01000033.1"/>
</dbReference>
<dbReference type="CDD" id="cd00291">
    <property type="entry name" value="SirA_YedF_YeeD"/>
    <property type="match status" value="1"/>
</dbReference>
<evidence type="ECO:0000259" key="2">
    <source>
        <dbReference type="PROSITE" id="PS01148"/>
    </source>
</evidence>
<dbReference type="Gene3D" id="3.30.110.40">
    <property type="entry name" value="TusA-like domain"/>
    <property type="match status" value="1"/>
</dbReference>
<dbReference type="GO" id="GO:0016740">
    <property type="term" value="F:transferase activity"/>
    <property type="evidence" value="ECO:0007669"/>
    <property type="project" value="UniProtKB-KW"/>
</dbReference>
<dbReference type="Pfam" id="PF01206">
    <property type="entry name" value="TusA"/>
    <property type="match status" value="1"/>
</dbReference>
<comment type="caution">
    <text evidence="3">The sequence shown here is derived from an EMBL/GenBank/DDBJ whole genome shotgun (WGS) entry which is preliminary data.</text>
</comment>
<comment type="similarity">
    <text evidence="1">Belongs to the sulfur carrier protein TusA family.</text>
</comment>
<evidence type="ECO:0000313" key="3">
    <source>
        <dbReference type="EMBL" id="TFE23534.1"/>
    </source>
</evidence>
<name>A0A4Y8LQE8_9BACL</name>
<dbReference type="SUPFAM" id="SSF64307">
    <property type="entry name" value="SirA-like"/>
    <property type="match status" value="1"/>
</dbReference>
<dbReference type="EMBL" id="SOMN01000033">
    <property type="protein sequence ID" value="TFE23534.1"/>
    <property type="molecule type" value="Genomic_DNA"/>
</dbReference>
<dbReference type="InterPro" id="IPR001455">
    <property type="entry name" value="TusA-like"/>
</dbReference>
<dbReference type="OrthoDB" id="9796234at2"/>
<proteinExistence type="inferred from homology"/>
<dbReference type="AlphaFoldDB" id="A0A4Y8LQE8"/>
<dbReference type="InterPro" id="IPR036868">
    <property type="entry name" value="TusA-like_sf"/>
</dbReference>
<keyword evidence="4" id="KW-1185">Reference proteome</keyword>
<dbReference type="PANTHER" id="PTHR33279:SF6">
    <property type="entry name" value="SULFUR CARRIER PROTEIN YEDF-RELATED"/>
    <property type="match status" value="1"/>
</dbReference>
<organism evidence="3 4">
    <name type="scientific">Cohnella luojiensis</name>
    <dbReference type="NCBI Taxonomy" id="652876"/>
    <lineage>
        <taxon>Bacteria</taxon>
        <taxon>Bacillati</taxon>
        <taxon>Bacillota</taxon>
        <taxon>Bacilli</taxon>
        <taxon>Bacillales</taxon>
        <taxon>Paenibacillaceae</taxon>
        <taxon>Cohnella</taxon>
    </lineage>
</organism>
<dbReference type="Proteomes" id="UP000297900">
    <property type="component" value="Unassembled WGS sequence"/>
</dbReference>
<sequence>MKIDVHVDTKGLACPMPLVKGKKALDKMLPGQIMELVSTDKGALNDFKAWVKQSKNEWISHQESNGVHTFLIRKG</sequence>
<accession>A0A4Y8LQE8</accession>